<feature type="compositionally biased region" description="Basic and acidic residues" evidence="1">
    <location>
        <begin position="397"/>
        <end position="407"/>
    </location>
</feature>
<evidence type="ECO:0000313" key="3">
    <source>
        <dbReference type="Proteomes" id="UP000027265"/>
    </source>
</evidence>
<sequence>MALPAFRSPAFERSYKTPPIMISLHQLLCFIIRILQAIYSYTRFTHSLTSHISENPPMYRSSHRPAIQGPASLNTIPEELVERILALCVDSPQQPPSPSPSPYSSAPNPASHDQTAILLVSKRFLRIATPLFYNSLPLRSRHQSSLLCRTLSRNTVLGSFVRKVVVHNADAYGGLGDLLRICHLIEELDLNLDGGDMNGSDDQGTKKLCAAFPKMYRMKRLTLRKPSRTYLTHEKPKMVLEALADALPYWRDLEHLTLSFRLSATPSTERLSCALVKCPRLHTVRAVMPVVWNPCLAQISNNPSLKAVELLRDESSSGMVVGTSGGLFLKEAKKHERFWALVKKGTPTVRERANTVTTAPTEYQRRPPPTPLASSQSLGYFTPTQMQASPSGSGYPGRERRAMDPCDRSPASPSSSKSRAGMSLSEMAYMLPSPGSGPSARRGTR</sequence>
<proteinExistence type="predicted"/>
<gene>
    <name evidence="2" type="ORF">JAAARDRAFT_38850</name>
</gene>
<name>A0A067PJ71_9AGAM</name>
<evidence type="ECO:0000256" key="1">
    <source>
        <dbReference type="SAM" id="MobiDB-lite"/>
    </source>
</evidence>
<dbReference type="SUPFAM" id="SSF52047">
    <property type="entry name" value="RNI-like"/>
    <property type="match status" value="1"/>
</dbReference>
<dbReference type="HOGENOM" id="CLU_046568_0_0_1"/>
<feature type="region of interest" description="Disordered" evidence="1">
    <location>
        <begin position="349"/>
        <end position="445"/>
    </location>
</feature>
<reference evidence="3" key="1">
    <citation type="journal article" date="2014" name="Proc. Natl. Acad. Sci. U.S.A.">
        <title>Extensive sampling of basidiomycete genomes demonstrates inadequacy of the white-rot/brown-rot paradigm for wood decay fungi.</title>
        <authorList>
            <person name="Riley R."/>
            <person name="Salamov A.A."/>
            <person name="Brown D.W."/>
            <person name="Nagy L.G."/>
            <person name="Floudas D."/>
            <person name="Held B.W."/>
            <person name="Levasseur A."/>
            <person name="Lombard V."/>
            <person name="Morin E."/>
            <person name="Otillar R."/>
            <person name="Lindquist E.A."/>
            <person name="Sun H."/>
            <person name="LaButti K.M."/>
            <person name="Schmutz J."/>
            <person name="Jabbour D."/>
            <person name="Luo H."/>
            <person name="Baker S.E."/>
            <person name="Pisabarro A.G."/>
            <person name="Walton J.D."/>
            <person name="Blanchette R.A."/>
            <person name="Henrissat B."/>
            <person name="Martin F."/>
            <person name="Cullen D."/>
            <person name="Hibbett D.S."/>
            <person name="Grigoriev I.V."/>
        </authorList>
    </citation>
    <scope>NUCLEOTIDE SEQUENCE [LARGE SCALE GENOMIC DNA]</scope>
    <source>
        <strain evidence="3">MUCL 33604</strain>
    </source>
</reference>
<feature type="compositionally biased region" description="Polar residues" evidence="1">
    <location>
        <begin position="372"/>
        <end position="392"/>
    </location>
</feature>
<dbReference type="AlphaFoldDB" id="A0A067PJ71"/>
<dbReference type="EMBL" id="KL197731">
    <property type="protein sequence ID" value="KDQ53885.1"/>
    <property type="molecule type" value="Genomic_DNA"/>
</dbReference>
<keyword evidence="3" id="KW-1185">Reference proteome</keyword>
<dbReference type="Proteomes" id="UP000027265">
    <property type="component" value="Unassembled WGS sequence"/>
</dbReference>
<dbReference type="OrthoDB" id="2786563at2759"/>
<evidence type="ECO:0008006" key="4">
    <source>
        <dbReference type="Google" id="ProtNLM"/>
    </source>
</evidence>
<feature type="compositionally biased region" description="Low complexity" evidence="1">
    <location>
        <begin position="408"/>
        <end position="420"/>
    </location>
</feature>
<organism evidence="2 3">
    <name type="scientific">Jaapia argillacea MUCL 33604</name>
    <dbReference type="NCBI Taxonomy" id="933084"/>
    <lineage>
        <taxon>Eukaryota</taxon>
        <taxon>Fungi</taxon>
        <taxon>Dikarya</taxon>
        <taxon>Basidiomycota</taxon>
        <taxon>Agaricomycotina</taxon>
        <taxon>Agaricomycetes</taxon>
        <taxon>Agaricomycetidae</taxon>
        <taxon>Jaapiales</taxon>
        <taxon>Jaapiaceae</taxon>
        <taxon>Jaapia</taxon>
    </lineage>
</organism>
<protein>
    <recommendedName>
        <fullName evidence="4">F-box domain-containing protein</fullName>
    </recommendedName>
</protein>
<dbReference type="InParanoid" id="A0A067PJ71"/>
<evidence type="ECO:0000313" key="2">
    <source>
        <dbReference type="EMBL" id="KDQ53885.1"/>
    </source>
</evidence>
<accession>A0A067PJ71</accession>